<gene>
    <name evidence="1" type="ORF">SAMN05192545_0882</name>
</gene>
<dbReference type="Proteomes" id="UP000199574">
    <property type="component" value="Chromosome I"/>
</dbReference>
<accession>A0ABY0U6Q6</accession>
<evidence type="ECO:0000313" key="1">
    <source>
        <dbReference type="EMBL" id="SDS16050.1"/>
    </source>
</evidence>
<evidence type="ECO:0000313" key="2">
    <source>
        <dbReference type="Proteomes" id="UP000199574"/>
    </source>
</evidence>
<sequence length="52" mass="6261">MALDYLNVCTDKPHEQVCHTTFLYFFDDNTHYFKLQQNRRTILFINTLNSSC</sequence>
<name>A0ABY0U6Q6_9FLAO</name>
<keyword evidence="2" id="KW-1185">Reference proteome</keyword>
<protein>
    <submittedName>
        <fullName evidence="1">Uncharacterized protein</fullName>
    </submittedName>
</protein>
<proteinExistence type="predicted"/>
<dbReference type="EMBL" id="LT629754">
    <property type="protein sequence ID" value="SDS16050.1"/>
    <property type="molecule type" value="Genomic_DNA"/>
</dbReference>
<organism evidence="1 2">
    <name type="scientific">Maribacter dokdonensis</name>
    <dbReference type="NCBI Taxonomy" id="320912"/>
    <lineage>
        <taxon>Bacteria</taxon>
        <taxon>Pseudomonadati</taxon>
        <taxon>Bacteroidota</taxon>
        <taxon>Flavobacteriia</taxon>
        <taxon>Flavobacteriales</taxon>
        <taxon>Flavobacteriaceae</taxon>
        <taxon>Maribacter</taxon>
    </lineage>
</organism>
<reference evidence="1 2" key="1">
    <citation type="submission" date="2016-10" db="EMBL/GenBank/DDBJ databases">
        <authorList>
            <person name="Varghese N."/>
            <person name="Submissions S."/>
        </authorList>
    </citation>
    <scope>NUCLEOTIDE SEQUENCE [LARGE SCALE GENOMIC DNA]</scope>
    <source>
        <strain evidence="1 2">MAR_2009_60</strain>
    </source>
</reference>